<dbReference type="PROSITE" id="PS51715">
    <property type="entry name" value="G_GB1_RHD3"/>
    <property type="match status" value="1"/>
</dbReference>
<name>F4PZF5_CACFS</name>
<organism evidence="6 7">
    <name type="scientific">Cavenderia fasciculata</name>
    <name type="common">Slime mold</name>
    <name type="synonym">Dictyostelium fasciculatum</name>
    <dbReference type="NCBI Taxonomy" id="261658"/>
    <lineage>
        <taxon>Eukaryota</taxon>
        <taxon>Amoebozoa</taxon>
        <taxon>Evosea</taxon>
        <taxon>Eumycetozoa</taxon>
        <taxon>Dictyostelia</taxon>
        <taxon>Acytosteliales</taxon>
        <taxon>Cavenderiaceae</taxon>
        <taxon>Cavenderia</taxon>
    </lineage>
</organism>
<dbReference type="InterPro" id="IPR027417">
    <property type="entry name" value="P-loop_NTPase"/>
</dbReference>
<reference evidence="7" key="1">
    <citation type="journal article" date="2011" name="Genome Res.">
        <title>Phylogeny-wide analysis of social amoeba genomes highlights ancient origins for complex intercellular communication.</title>
        <authorList>
            <person name="Heidel A.J."/>
            <person name="Lawal H.M."/>
            <person name="Felder M."/>
            <person name="Schilde C."/>
            <person name="Helps N.R."/>
            <person name="Tunggal B."/>
            <person name="Rivero F."/>
            <person name="John U."/>
            <person name="Schleicher M."/>
            <person name="Eichinger L."/>
            <person name="Platzer M."/>
            <person name="Noegel A.A."/>
            <person name="Schaap P."/>
            <person name="Gloeckner G."/>
        </authorList>
    </citation>
    <scope>NUCLEOTIDE SEQUENCE [LARGE SCALE GENOMIC DNA]</scope>
    <source>
        <strain evidence="7">SH3</strain>
    </source>
</reference>
<evidence type="ECO:0000313" key="7">
    <source>
        <dbReference type="Proteomes" id="UP000007797"/>
    </source>
</evidence>
<gene>
    <name evidence="6" type="ORF">DFA_02432</name>
</gene>
<keyword evidence="2" id="KW-0342">GTP-binding</keyword>
<keyword evidence="4" id="KW-0175">Coiled coil</keyword>
<evidence type="ECO:0000256" key="2">
    <source>
        <dbReference type="ARBA" id="ARBA00023134"/>
    </source>
</evidence>
<comment type="similarity">
    <text evidence="3">Belongs to the TRAFAC class dynamin-like GTPase superfamily. GB1/RHD3 GTPase family.</text>
</comment>
<feature type="coiled-coil region" evidence="4">
    <location>
        <begin position="555"/>
        <end position="582"/>
    </location>
</feature>
<keyword evidence="1" id="KW-0547">Nucleotide-binding</keyword>
<dbReference type="Pfam" id="PF02263">
    <property type="entry name" value="GBP"/>
    <property type="match status" value="1"/>
</dbReference>
<keyword evidence="7" id="KW-1185">Reference proteome</keyword>
<dbReference type="Gene3D" id="3.40.50.300">
    <property type="entry name" value="P-loop containing nucleotide triphosphate hydrolases"/>
    <property type="match status" value="3"/>
</dbReference>
<dbReference type="Proteomes" id="UP000007797">
    <property type="component" value="Unassembled WGS sequence"/>
</dbReference>
<dbReference type="EMBL" id="GL883016">
    <property type="protein sequence ID" value="EGG19184.1"/>
    <property type="molecule type" value="Genomic_DNA"/>
</dbReference>
<dbReference type="RefSeq" id="XP_004366817.1">
    <property type="nucleotide sequence ID" value="XM_004366760.1"/>
</dbReference>
<dbReference type="OrthoDB" id="2135133at2759"/>
<proteinExistence type="inferred from homology"/>
<sequence length="1353" mass="154783">MRKIDLDRGLGQHYFLQTTHFSILENRFDSYKEYTHPPSNHNPCDIHALDGNYRLAIMCINEITTTPTNQLPDLDDAVPVVALFGDSGAGKSTFTRYLLGFGTNTNEPTLGWPAVGKDLKSTSHGMKSFRTNNYYLFDTEGSNGGQKQGDSQVTSTDEETLKRIIFNTQTVHIFGSVILYLSLDKGNNYIVDLFDAYLGYCKSRTIKQYHKPHLIIVRNKCDTPDERIENVMASDPRINSLVQSIKFYTVPIWNTNIGLFTQKMEEIKDQLNQLVQIPRPTIPHFNQFRGRAETEQAEDKELDYYHFYHSRSHSNCSNDCDEAAEHETIPHHCMWCVQDCPSCKVHQSILINPLINLKRSWPTAPGVKIFHLQRNNIRRQLVGLEKLMEKRDPLYKSFSMFVGVGGLSDFVAMSLSLKKGPLEIKNILDQHFLDRKTTDNHSLLEIFPDLKLEPISNEMLLDSVQFGIEGRDITFEMVVNNMMDLKETCNEDFLEYNNGCYFGKEDLHDDNYEKAIESAINQDKDHFYFFCDKANMRMTSKVIPKSVPLVYPDNYDLVNNKLVRIERERKKLLVNKDALEIIKRGCGDRPISVLSVNGPMKSGKSYLSNRIIGSNDIFSLGHSTEPKTVGIWIATSFPEHNGKRVIVIDAEGFSPLYMDRTHTIFLLSCLLSNTFVYNTFSLPSGHDLDQLPLVFSFNRLQIKEGQLIKSRKQIERYLPHFVWVLRDTSQDLLRTTTQEYMKDFLTVDSFVFGVMIHRNTTKQLLTCFKSLTTKTVTMPTSNMNFLQKLDTVSDRDLNPDFVSQITQLVEFLKNRPIEKTGIHGLPVDGEIFTYLVGLYTDALNEPNSLLSLEDSWTSAIKMKLQNNKSTLYGYFNNRLKSLTSETLSLFDRYRLVIDLLKLKITPSSNREELIQIDFLILHSFKCESKNGDGGPCDIRSIHEHHQGFETTNPPSESFSLATHYDQIIAKGDFVENHMACKDINTEKKSLCDQEAKFQCLVCDISSCSDHVHAIPHPSMDILDYFLCHNSLSPTNEEKKKSTLDEHAQKILYVDKDTQLKKGPAKFEPANRKVVSFVGPSLAGKSSLIRFFINKGSKEKIDGTTFPLVSDKMQAMTSDLCGYPINNDLLLIDSEGIGDLVPCTSQPVENRKKITNSKFPRFIYDISNVIVFVANHPIGCGLDPLYKMIEDFTPTESKENKPTLIVVFNQIKSMDTKYEKFLNNEFKGKGNYQSVQISTIPYFGLFQHHFFEDINILVDQIQKCDGPTISRIDPVLILKQYTEPQLQSLVSIVNKQFHQNSLDQYDYICCACQTLYQTTQRYQLDHPATTEALDQHHCLPLQQDYKNILYSIIG</sequence>
<feature type="domain" description="GB1/RHD3-type G" evidence="5">
    <location>
        <begin position="588"/>
        <end position="732"/>
    </location>
</feature>
<accession>F4PZF5</accession>
<evidence type="ECO:0000256" key="4">
    <source>
        <dbReference type="SAM" id="Coils"/>
    </source>
</evidence>
<evidence type="ECO:0000256" key="1">
    <source>
        <dbReference type="ARBA" id="ARBA00022741"/>
    </source>
</evidence>
<dbReference type="InterPro" id="IPR030386">
    <property type="entry name" value="G_GB1_RHD3_dom"/>
</dbReference>
<dbReference type="SUPFAM" id="SSF52540">
    <property type="entry name" value="P-loop containing nucleoside triphosphate hydrolases"/>
    <property type="match status" value="3"/>
</dbReference>
<dbReference type="GeneID" id="14871143"/>
<protein>
    <recommendedName>
        <fullName evidence="5">GB1/RHD3-type G domain-containing protein</fullName>
    </recommendedName>
</protein>
<dbReference type="GO" id="GO:0005525">
    <property type="term" value="F:GTP binding"/>
    <property type="evidence" value="ECO:0007669"/>
    <property type="project" value="UniProtKB-KW"/>
</dbReference>
<dbReference type="KEGG" id="dfa:DFA_02432"/>
<dbReference type="CDD" id="cd00882">
    <property type="entry name" value="Ras_like_GTPase"/>
    <property type="match status" value="2"/>
</dbReference>
<evidence type="ECO:0000259" key="5">
    <source>
        <dbReference type="PROSITE" id="PS51715"/>
    </source>
</evidence>
<dbReference type="PANTHER" id="PTHR10751">
    <property type="entry name" value="GUANYLATE BINDING PROTEIN"/>
    <property type="match status" value="1"/>
</dbReference>
<evidence type="ECO:0000256" key="3">
    <source>
        <dbReference type="PROSITE-ProRule" id="PRU01052"/>
    </source>
</evidence>
<evidence type="ECO:0000313" key="6">
    <source>
        <dbReference type="EMBL" id="EGG19184.1"/>
    </source>
</evidence>
<dbReference type="GO" id="GO:0003924">
    <property type="term" value="F:GTPase activity"/>
    <property type="evidence" value="ECO:0007669"/>
    <property type="project" value="InterPro"/>
</dbReference>
<dbReference type="InterPro" id="IPR015894">
    <property type="entry name" value="Guanylate-bd_N"/>
</dbReference>